<reference evidence="7" key="1">
    <citation type="submission" date="2016-10" db="EMBL/GenBank/DDBJ databases">
        <authorList>
            <person name="Varghese N."/>
            <person name="Submissions S."/>
        </authorList>
    </citation>
    <scope>NUCLEOTIDE SEQUENCE [LARGE SCALE GENOMIC DNA]</scope>
    <source>
        <strain evidence="7">DSM 15282</strain>
    </source>
</reference>
<feature type="transmembrane region" description="Helical" evidence="4">
    <location>
        <begin position="131"/>
        <end position="151"/>
    </location>
</feature>
<evidence type="ECO:0000256" key="3">
    <source>
        <dbReference type="ARBA" id="ARBA00023136"/>
    </source>
</evidence>
<feature type="transmembrane region" description="Helical" evidence="4">
    <location>
        <begin position="163"/>
        <end position="183"/>
    </location>
</feature>
<dbReference type="RefSeq" id="WP_091655282.1">
    <property type="nucleotide sequence ID" value="NZ_FOVW01000011.1"/>
</dbReference>
<dbReference type="InterPro" id="IPR020846">
    <property type="entry name" value="MFS_dom"/>
</dbReference>
<dbReference type="PANTHER" id="PTHR23521">
    <property type="entry name" value="TRANSPORTER MFS SUPERFAMILY"/>
    <property type="match status" value="1"/>
</dbReference>
<feature type="transmembrane region" description="Helical" evidence="4">
    <location>
        <begin position="223"/>
        <end position="242"/>
    </location>
</feature>
<evidence type="ECO:0000256" key="1">
    <source>
        <dbReference type="ARBA" id="ARBA00022692"/>
    </source>
</evidence>
<evidence type="ECO:0000259" key="5">
    <source>
        <dbReference type="PROSITE" id="PS50850"/>
    </source>
</evidence>
<dbReference type="InterPro" id="IPR011701">
    <property type="entry name" value="MFS"/>
</dbReference>
<protein>
    <submittedName>
        <fullName evidence="6">Nitrate/nitrite transporter NarK</fullName>
    </submittedName>
</protein>
<dbReference type="GO" id="GO:0022857">
    <property type="term" value="F:transmembrane transporter activity"/>
    <property type="evidence" value="ECO:0007669"/>
    <property type="project" value="InterPro"/>
</dbReference>
<dbReference type="EMBL" id="FOVW01000011">
    <property type="protein sequence ID" value="SFO66911.1"/>
    <property type="molecule type" value="Genomic_DNA"/>
</dbReference>
<feature type="domain" description="Major facilitator superfamily (MFS) profile" evidence="5">
    <location>
        <begin position="9"/>
        <end position="391"/>
    </location>
</feature>
<organism evidence="6 7">
    <name type="scientific">Algoriphagus ornithinivorans</name>
    <dbReference type="NCBI Taxonomy" id="226506"/>
    <lineage>
        <taxon>Bacteria</taxon>
        <taxon>Pseudomonadati</taxon>
        <taxon>Bacteroidota</taxon>
        <taxon>Cytophagia</taxon>
        <taxon>Cytophagales</taxon>
        <taxon>Cyclobacteriaceae</taxon>
        <taxon>Algoriphagus</taxon>
    </lineage>
</organism>
<dbReference type="GO" id="GO:0005886">
    <property type="term" value="C:plasma membrane"/>
    <property type="evidence" value="ECO:0007669"/>
    <property type="project" value="TreeGrafter"/>
</dbReference>
<dbReference type="Pfam" id="PF07690">
    <property type="entry name" value="MFS_1"/>
    <property type="match status" value="1"/>
</dbReference>
<feature type="transmembrane region" description="Helical" evidence="4">
    <location>
        <begin position="337"/>
        <end position="356"/>
    </location>
</feature>
<feature type="transmembrane region" description="Helical" evidence="4">
    <location>
        <begin position="45"/>
        <end position="68"/>
    </location>
</feature>
<accession>A0A1I5J3E4</accession>
<feature type="transmembrane region" description="Helical" evidence="4">
    <location>
        <begin position="301"/>
        <end position="325"/>
    </location>
</feature>
<evidence type="ECO:0000256" key="2">
    <source>
        <dbReference type="ARBA" id="ARBA00022989"/>
    </source>
</evidence>
<feature type="transmembrane region" description="Helical" evidence="4">
    <location>
        <begin position="368"/>
        <end position="386"/>
    </location>
</feature>
<dbReference type="PANTHER" id="PTHR23521:SF3">
    <property type="entry name" value="MFS TRANSPORTER"/>
    <property type="match status" value="1"/>
</dbReference>
<name>A0A1I5J3E4_9BACT</name>
<dbReference type="InterPro" id="IPR036259">
    <property type="entry name" value="MFS_trans_sf"/>
</dbReference>
<feature type="transmembrane region" description="Helical" evidence="4">
    <location>
        <begin position="248"/>
        <end position="268"/>
    </location>
</feature>
<evidence type="ECO:0000313" key="7">
    <source>
        <dbReference type="Proteomes" id="UP000199564"/>
    </source>
</evidence>
<evidence type="ECO:0000313" key="6">
    <source>
        <dbReference type="EMBL" id="SFO66911.1"/>
    </source>
</evidence>
<dbReference type="Proteomes" id="UP000199564">
    <property type="component" value="Unassembled WGS sequence"/>
</dbReference>
<sequence>MSSDKSRSALILIVIAQFLGTSLWFAANAAIPEISQILGQPELTAPITIAVQFGFISGTLLFAIFSIPDRFSPRWVFMVSAILAAFFNLFIVLIPLQLGVLLICRFFVGFFLAGIYPVGMKIAADYFEKGLGTALGFLVGALVLGTAFPHLIRGLELQLSWEILFWTTSALAIIGGLIVGIFVPDGPFRKQNLKFEWSLIPNLSKISALKSAASGYFGHMWELYTFWAFIPGLIAWFSIQDIQSSQNAYLSFAVIAVGAISCAVGGLISSRIGSEKVALTALLGSGICCILVLIIPNEPNYFWIIFLLIWGMLVTADSPQFSTLVAQATPAQYKGTALTLVNCLGFALTIVSIQVGQLLLKWLSIEQMISLLSIGPLFGLLLFKLFKKKKEALSRSLPA</sequence>
<feature type="transmembrane region" description="Helical" evidence="4">
    <location>
        <begin position="100"/>
        <end position="119"/>
    </location>
</feature>
<keyword evidence="1 4" id="KW-0812">Transmembrane</keyword>
<dbReference type="STRING" id="226506.SAMN04488519_11118"/>
<dbReference type="Gene3D" id="1.20.1250.20">
    <property type="entry name" value="MFS general substrate transporter like domains"/>
    <property type="match status" value="2"/>
</dbReference>
<feature type="transmembrane region" description="Helical" evidence="4">
    <location>
        <begin position="277"/>
        <end position="295"/>
    </location>
</feature>
<dbReference type="SUPFAM" id="SSF103473">
    <property type="entry name" value="MFS general substrate transporter"/>
    <property type="match status" value="1"/>
</dbReference>
<evidence type="ECO:0000256" key="4">
    <source>
        <dbReference type="SAM" id="Phobius"/>
    </source>
</evidence>
<keyword evidence="7" id="KW-1185">Reference proteome</keyword>
<gene>
    <name evidence="6" type="ORF">SAMN04488519_11118</name>
</gene>
<proteinExistence type="predicted"/>
<dbReference type="AlphaFoldDB" id="A0A1I5J3E4"/>
<keyword evidence="2 4" id="KW-1133">Transmembrane helix</keyword>
<dbReference type="PROSITE" id="PS50850">
    <property type="entry name" value="MFS"/>
    <property type="match status" value="1"/>
</dbReference>
<keyword evidence="3 4" id="KW-0472">Membrane</keyword>
<feature type="transmembrane region" description="Helical" evidence="4">
    <location>
        <begin position="75"/>
        <end position="94"/>
    </location>
</feature>